<keyword evidence="2" id="KW-0645">Protease</keyword>
<organism evidence="2">
    <name type="scientific">hydrothermal vent metagenome</name>
    <dbReference type="NCBI Taxonomy" id="652676"/>
    <lineage>
        <taxon>unclassified sequences</taxon>
        <taxon>metagenomes</taxon>
        <taxon>ecological metagenomes</taxon>
    </lineage>
</organism>
<keyword evidence="2" id="KW-0378">Hydrolase</keyword>
<dbReference type="AlphaFoldDB" id="A0A160TU15"/>
<dbReference type="InterPro" id="IPR003111">
    <property type="entry name" value="Lon_prtase_N"/>
</dbReference>
<dbReference type="SMART" id="SM00464">
    <property type="entry name" value="LON"/>
    <property type="match status" value="1"/>
</dbReference>
<accession>A0A160TU15</accession>
<protein>
    <submittedName>
        <fullName evidence="2">Uncharacterized protein, similar to the N-terminal domain of Lon protease</fullName>
    </submittedName>
</protein>
<proteinExistence type="predicted"/>
<dbReference type="EMBL" id="CZRL01000064">
    <property type="protein sequence ID" value="CUS51661.1"/>
    <property type="molecule type" value="Genomic_DNA"/>
</dbReference>
<sequence length="217" mass="23986">MTKSFAIEFEDLPQELSLFPLTGALLLPNGQLPLNIFEPRYLNMVLDALAGTRLIGMVQPLPGADTENPELHRTGCAGRIISFSETRDGRLLIVLGGVSRFDIVSDLDVQRGYRSAHVCWDRFVHDTELEDIQLEKEQLLESVKAYLAHQKLSVEWKSLEALDIPELVDTLACSLPFSSREKQGLLEAAVVEDRYHLVKALCEFGAGASGDAGARAH</sequence>
<dbReference type="Pfam" id="PF02190">
    <property type="entry name" value="LON_substr_bdg"/>
    <property type="match status" value="1"/>
</dbReference>
<name>A0A160TU15_9ZZZZ</name>
<dbReference type="PANTHER" id="PTHR46732">
    <property type="entry name" value="ATP-DEPENDENT PROTEASE LA (LON) DOMAIN PROTEIN"/>
    <property type="match status" value="1"/>
</dbReference>
<dbReference type="PROSITE" id="PS51787">
    <property type="entry name" value="LON_N"/>
    <property type="match status" value="1"/>
</dbReference>
<dbReference type="InterPro" id="IPR015947">
    <property type="entry name" value="PUA-like_sf"/>
</dbReference>
<evidence type="ECO:0000259" key="1">
    <source>
        <dbReference type="PROSITE" id="PS51787"/>
    </source>
</evidence>
<gene>
    <name evidence="2" type="ORF">MGWOODY_XGa2406</name>
</gene>
<feature type="domain" description="Lon N-terminal" evidence="1">
    <location>
        <begin position="16"/>
        <end position="206"/>
    </location>
</feature>
<reference evidence="2" key="1">
    <citation type="submission" date="2015-10" db="EMBL/GenBank/DDBJ databases">
        <authorList>
            <person name="Gilbert D.G."/>
        </authorList>
    </citation>
    <scope>NUCLEOTIDE SEQUENCE</scope>
</reference>
<dbReference type="PANTHER" id="PTHR46732:SF8">
    <property type="entry name" value="ATP-DEPENDENT PROTEASE LA (LON) DOMAIN PROTEIN"/>
    <property type="match status" value="1"/>
</dbReference>
<dbReference type="InterPro" id="IPR046336">
    <property type="entry name" value="Lon_prtase_N_sf"/>
</dbReference>
<dbReference type="GO" id="GO:0006508">
    <property type="term" value="P:proteolysis"/>
    <property type="evidence" value="ECO:0007669"/>
    <property type="project" value="UniProtKB-KW"/>
</dbReference>
<dbReference type="SUPFAM" id="SSF88697">
    <property type="entry name" value="PUA domain-like"/>
    <property type="match status" value="1"/>
</dbReference>
<dbReference type="GO" id="GO:0008233">
    <property type="term" value="F:peptidase activity"/>
    <property type="evidence" value="ECO:0007669"/>
    <property type="project" value="UniProtKB-KW"/>
</dbReference>
<evidence type="ECO:0000313" key="2">
    <source>
        <dbReference type="EMBL" id="CUS51661.1"/>
    </source>
</evidence>
<dbReference type="Gene3D" id="2.30.130.40">
    <property type="entry name" value="LON domain-like"/>
    <property type="match status" value="1"/>
</dbReference>